<dbReference type="AlphaFoldDB" id="A0A399FD64"/>
<evidence type="ECO:0000256" key="5">
    <source>
        <dbReference type="ARBA" id="ARBA00023136"/>
    </source>
</evidence>
<evidence type="ECO:0000256" key="2">
    <source>
        <dbReference type="ARBA" id="ARBA00022475"/>
    </source>
</evidence>
<dbReference type="OrthoDB" id="9784202at2"/>
<feature type="transmembrane region" description="Helical" evidence="6">
    <location>
        <begin position="41"/>
        <end position="65"/>
    </location>
</feature>
<evidence type="ECO:0000256" key="6">
    <source>
        <dbReference type="SAM" id="Phobius"/>
    </source>
</evidence>
<dbReference type="GO" id="GO:0005886">
    <property type="term" value="C:plasma membrane"/>
    <property type="evidence" value="ECO:0007669"/>
    <property type="project" value="UniProtKB-SubCell"/>
</dbReference>
<evidence type="ECO:0000256" key="4">
    <source>
        <dbReference type="ARBA" id="ARBA00022989"/>
    </source>
</evidence>
<feature type="transmembrane region" description="Helical" evidence="6">
    <location>
        <begin position="148"/>
        <end position="171"/>
    </location>
</feature>
<feature type="transmembrane region" description="Helical" evidence="6">
    <location>
        <begin position="183"/>
        <end position="204"/>
    </location>
</feature>
<evidence type="ECO:0000313" key="8">
    <source>
        <dbReference type="Proteomes" id="UP000266178"/>
    </source>
</evidence>
<dbReference type="RefSeq" id="WP_119356283.1">
    <property type="nucleotide sequence ID" value="NZ_BJXM01000002.1"/>
</dbReference>
<accession>A0A399FD64</accession>
<comment type="caution">
    <text evidence="7">The sequence shown here is derived from an EMBL/GenBank/DDBJ whole genome shotgun (WGS) entry which is preliminary data.</text>
</comment>
<keyword evidence="2" id="KW-1003">Cell membrane</keyword>
<proteinExistence type="predicted"/>
<dbReference type="PIRSF" id="PIRSF006324">
    <property type="entry name" value="LeuE"/>
    <property type="match status" value="1"/>
</dbReference>
<keyword evidence="5 6" id="KW-0472">Membrane</keyword>
<dbReference type="GO" id="GO:0015171">
    <property type="term" value="F:amino acid transmembrane transporter activity"/>
    <property type="evidence" value="ECO:0007669"/>
    <property type="project" value="TreeGrafter"/>
</dbReference>
<protein>
    <submittedName>
        <fullName evidence="7">Homoserine/homoserine lactone efflux protein</fullName>
    </submittedName>
</protein>
<dbReference type="Pfam" id="PF01810">
    <property type="entry name" value="LysE"/>
    <property type="match status" value="1"/>
</dbReference>
<dbReference type="InterPro" id="IPR001123">
    <property type="entry name" value="LeuE-type"/>
</dbReference>
<dbReference type="Proteomes" id="UP000266178">
    <property type="component" value="Unassembled WGS sequence"/>
</dbReference>
<sequence>MLDSSTVLALIVASVALALLPGPSSMLVLSRSLAGGRMVGLATCMGSLVGSLGVVLLAGLGLSALLLASDVAFGMVKIAGGLYLIYLGVRTLLERNRLLTPTVAPITPRQAFVQGVLTDLLNPKTALFFTAFLPQFIHHERGLVTLQFILLGFITVAILVIYAIILAFSASSLRAWLLQHPSFALWQSRVVGCLFVGLGLRLALARRE</sequence>
<dbReference type="PANTHER" id="PTHR30086">
    <property type="entry name" value="ARGININE EXPORTER PROTEIN ARGO"/>
    <property type="match status" value="1"/>
</dbReference>
<gene>
    <name evidence="7" type="primary">rhtB</name>
    <name evidence="7" type="ORF">Mgrana_00773</name>
</gene>
<dbReference type="PANTHER" id="PTHR30086:SF20">
    <property type="entry name" value="ARGININE EXPORTER PROTEIN ARGO-RELATED"/>
    <property type="match status" value="1"/>
</dbReference>
<evidence type="ECO:0000256" key="3">
    <source>
        <dbReference type="ARBA" id="ARBA00022692"/>
    </source>
</evidence>
<feature type="transmembrane region" description="Helical" evidence="6">
    <location>
        <begin position="6"/>
        <end position="29"/>
    </location>
</feature>
<dbReference type="EMBL" id="QWLB01000007">
    <property type="protein sequence ID" value="RIH93329.1"/>
    <property type="molecule type" value="Genomic_DNA"/>
</dbReference>
<reference evidence="7 8" key="1">
    <citation type="submission" date="2018-08" db="EMBL/GenBank/DDBJ databases">
        <title>Meiothermus granaticius genome AF-68 sequencing project.</title>
        <authorList>
            <person name="Da Costa M.S."/>
            <person name="Albuquerque L."/>
            <person name="Raposo P."/>
            <person name="Froufe H.J.C."/>
            <person name="Barroso C.S."/>
            <person name="Egas C."/>
        </authorList>
    </citation>
    <scope>NUCLEOTIDE SEQUENCE [LARGE SCALE GENOMIC DNA]</scope>
    <source>
        <strain evidence="7 8">AF-68</strain>
    </source>
</reference>
<keyword evidence="3 6" id="KW-0812">Transmembrane</keyword>
<name>A0A399FD64_9DEIN</name>
<evidence type="ECO:0000313" key="7">
    <source>
        <dbReference type="EMBL" id="RIH93329.1"/>
    </source>
</evidence>
<evidence type="ECO:0000256" key="1">
    <source>
        <dbReference type="ARBA" id="ARBA00004651"/>
    </source>
</evidence>
<feature type="transmembrane region" description="Helical" evidence="6">
    <location>
        <begin position="71"/>
        <end position="89"/>
    </location>
</feature>
<organism evidence="7 8">
    <name type="scientific">Meiothermus granaticius NBRC 107808</name>
    <dbReference type="NCBI Taxonomy" id="1227551"/>
    <lineage>
        <taxon>Bacteria</taxon>
        <taxon>Thermotogati</taxon>
        <taxon>Deinococcota</taxon>
        <taxon>Deinococci</taxon>
        <taxon>Thermales</taxon>
        <taxon>Thermaceae</taxon>
        <taxon>Meiothermus</taxon>
    </lineage>
</organism>
<comment type="subcellular location">
    <subcellularLocation>
        <location evidence="1">Cell membrane</location>
        <topology evidence="1">Multi-pass membrane protein</topology>
    </subcellularLocation>
</comment>
<keyword evidence="8" id="KW-1185">Reference proteome</keyword>
<keyword evidence="4 6" id="KW-1133">Transmembrane helix</keyword>